<dbReference type="KEGG" id="net:Neut_1476"/>
<reference evidence="1 2" key="1">
    <citation type="journal article" date="2007" name="Environ. Microbiol.">
        <title>Whole-genome analysis of the ammonia-oxidizing bacterium, Nitrosomonas eutropha C91: implications for niche adaptation.</title>
        <authorList>
            <person name="Stein L.Y."/>
            <person name="Arp D.J."/>
            <person name="Berube P.M."/>
            <person name="Chain P.S."/>
            <person name="Hauser L."/>
            <person name="Jetten M.S."/>
            <person name="Klotz M.G."/>
            <person name="Larimer F.W."/>
            <person name="Norton J.M."/>
            <person name="Op den Camp H.J.M."/>
            <person name="Shin M."/>
            <person name="Wei X."/>
        </authorList>
    </citation>
    <scope>NUCLEOTIDE SEQUENCE [LARGE SCALE GENOMIC DNA]</scope>
    <source>
        <strain evidence="2">DSM 101675 / C91 / Nm57</strain>
    </source>
</reference>
<dbReference type="AlphaFoldDB" id="Q0AG10"/>
<organism evidence="1 2">
    <name type="scientific">Nitrosomonas eutropha (strain DSM 101675 / C91 / Nm57)</name>
    <dbReference type="NCBI Taxonomy" id="335283"/>
    <lineage>
        <taxon>Bacteria</taxon>
        <taxon>Pseudomonadati</taxon>
        <taxon>Pseudomonadota</taxon>
        <taxon>Betaproteobacteria</taxon>
        <taxon>Nitrosomonadales</taxon>
        <taxon>Nitrosomonadaceae</taxon>
        <taxon>Nitrosomonas</taxon>
    </lineage>
</organism>
<protein>
    <submittedName>
        <fullName evidence="1">Uncharacterized protein</fullName>
    </submittedName>
</protein>
<gene>
    <name evidence="1" type="ordered locus">Neut_1476</name>
</gene>
<dbReference type="HOGENOM" id="CLU_2602420_0_0_4"/>
<proteinExistence type="predicted"/>
<dbReference type="Proteomes" id="UP000001966">
    <property type="component" value="Chromosome"/>
</dbReference>
<accession>Q0AG10</accession>
<sequence length="79" mass="8191">MPATAQLPLCPPAQPADDDRFFHLTSPLTFPLLLPSPVSGSAGPSCDAPVPIALFLLAPTVPAKNATDPPPLPDHRTSN</sequence>
<dbReference type="EMBL" id="CP000450">
    <property type="protein sequence ID" value="ABI59722.1"/>
    <property type="molecule type" value="Genomic_DNA"/>
</dbReference>
<evidence type="ECO:0000313" key="1">
    <source>
        <dbReference type="EMBL" id="ABI59722.1"/>
    </source>
</evidence>
<dbReference type="STRING" id="335283.Neut_1476"/>
<evidence type="ECO:0000313" key="2">
    <source>
        <dbReference type="Proteomes" id="UP000001966"/>
    </source>
</evidence>
<name>Q0AG10_NITEC</name>